<keyword evidence="2" id="KW-0805">Transcription regulation</keyword>
<dbReference type="InterPro" id="IPR039538">
    <property type="entry name" value="BetI_C"/>
</dbReference>
<keyword evidence="1" id="KW-0678">Repressor</keyword>
<evidence type="ECO:0000256" key="5">
    <source>
        <dbReference type="PROSITE-ProRule" id="PRU00335"/>
    </source>
</evidence>
<evidence type="ECO:0000256" key="3">
    <source>
        <dbReference type="ARBA" id="ARBA00023125"/>
    </source>
</evidence>
<comment type="caution">
    <text evidence="7">The sequence shown here is derived from an EMBL/GenBank/DDBJ whole genome shotgun (WGS) entry which is preliminary data.</text>
</comment>
<dbReference type="EMBL" id="BMPI01000057">
    <property type="protein sequence ID" value="GGM68535.1"/>
    <property type="molecule type" value="Genomic_DNA"/>
</dbReference>
<dbReference type="SUPFAM" id="SSF48498">
    <property type="entry name" value="Tetracyclin repressor-like, C-terminal domain"/>
    <property type="match status" value="1"/>
</dbReference>
<proteinExistence type="predicted"/>
<dbReference type="PANTHER" id="PTHR30055">
    <property type="entry name" value="HTH-TYPE TRANSCRIPTIONAL REGULATOR RUTR"/>
    <property type="match status" value="1"/>
</dbReference>
<dbReference type="RefSeq" id="WP_190255540.1">
    <property type="nucleotide sequence ID" value="NZ_BMPI01000057.1"/>
</dbReference>
<evidence type="ECO:0000256" key="2">
    <source>
        <dbReference type="ARBA" id="ARBA00023015"/>
    </source>
</evidence>
<protein>
    <submittedName>
        <fullName evidence="7">Transcriptional regulator</fullName>
    </submittedName>
</protein>
<name>A0A917X5D9_9ACTN</name>
<dbReference type="InterPro" id="IPR001647">
    <property type="entry name" value="HTH_TetR"/>
</dbReference>
<dbReference type="AlphaFoldDB" id="A0A917X5D9"/>
<reference evidence="7" key="2">
    <citation type="submission" date="2020-09" db="EMBL/GenBank/DDBJ databases">
        <authorList>
            <person name="Sun Q."/>
            <person name="Ohkuma M."/>
        </authorList>
    </citation>
    <scope>NUCLEOTIDE SEQUENCE</scope>
    <source>
        <strain evidence="7">JCM 19831</strain>
    </source>
</reference>
<dbReference type="GO" id="GO:0000976">
    <property type="term" value="F:transcription cis-regulatory region binding"/>
    <property type="evidence" value="ECO:0007669"/>
    <property type="project" value="TreeGrafter"/>
</dbReference>
<feature type="DNA-binding region" description="H-T-H motif" evidence="5">
    <location>
        <begin position="31"/>
        <end position="50"/>
    </location>
</feature>
<dbReference type="InterPro" id="IPR009057">
    <property type="entry name" value="Homeodomain-like_sf"/>
</dbReference>
<dbReference type="Pfam" id="PF00440">
    <property type="entry name" value="TetR_N"/>
    <property type="match status" value="1"/>
</dbReference>
<feature type="domain" description="HTH tetR-type" evidence="6">
    <location>
        <begin position="8"/>
        <end position="68"/>
    </location>
</feature>
<dbReference type="Gene3D" id="1.10.357.10">
    <property type="entry name" value="Tetracycline Repressor, domain 2"/>
    <property type="match status" value="1"/>
</dbReference>
<evidence type="ECO:0000313" key="7">
    <source>
        <dbReference type="EMBL" id="GGM68535.1"/>
    </source>
</evidence>
<dbReference type="SUPFAM" id="SSF46689">
    <property type="entry name" value="Homeodomain-like"/>
    <property type="match status" value="1"/>
</dbReference>
<keyword evidence="3 5" id="KW-0238">DNA-binding</keyword>
<dbReference type="PRINTS" id="PR00455">
    <property type="entry name" value="HTHTETR"/>
</dbReference>
<sequence length="197" mass="21462">MPRKVDHDERRRHIVEALLHIAGTDGLDAVSLREVAQQAGVSMGAVQHYFATKEEMLAYALRHWLSLSVHARFSGRVRVRLGAETKPEAVLRALAAEYLPHDEASRFDARVAAAFLSRAAVDPALAQTLVPAIGGFVGTLKALLDSTGTRLDTATEARRLAALLDGLRTPVLLGALPHDQAMAVVEQHLRDILARDR</sequence>
<keyword evidence="8" id="KW-1185">Reference proteome</keyword>
<dbReference type="InterPro" id="IPR036271">
    <property type="entry name" value="Tet_transcr_reg_TetR-rel_C_sf"/>
</dbReference>
<evidence type="ECO:0000313" key="8">
    <source>
        <dbReference type="Proteomes" id="UP000642070"/>
    </source>
</evidence>
<dbReference type="Proteomes" id="UP000642070">
    <property type="component" value="Unassembled WGS sequence"/>
</dbReference>
<gene>
    <name evidence="7" type="ORF">GCM10007977_082880</name>
</gene>
<evidence type="ECO:0000256" key="4">
    <source>
        <dbReference type="ARBA" id="ARBA00023163"/>
    </source>
</evidence>
<evidence type="ECO:0000259" key="6">
    <source>
        <dbReference type="PROSITE" id="PS50977"/>
    </source>
</evidence>
<dbReference type="PROSITE" id="PS50977">
    <property type="entry name" value="HTH_TETR_2"/>
    <property type="match status" value="1"/>
</dbReference>
<organism evidence="7 8">
    <name type="scientific">Dactylosporangium sucinum</name>
    <dbReference type="NCBI Taxonomy" id="1424081"/>
    <lineage>
        <taxon>Bacteria</taxon>
        <taxon>Bacillati</taxon>
        <taxon>Actinomycetota</taxon>
        <taxon>Actinomycetes</taxon>
        <taxon>Micromonosporales</taxon>
        <taxon>Micromonosporaceae</taxon>
        <taxon>Dactylosporangium</taxon>
    </lineage>
</organism>
<reference evidence="7" key="1">
    <citation type="journal article" date="2014" name="Int. J. Syst. Evol. Microbiol.">
        <title>Complete genome sequence of Corynebacterium casei LMG S-19264T (=DSM 44701T), isolated from a smear-ripened cheese.</title>
        <authorList>
            <consortium name="US DOE Joint Genome Institute (JGI-PGF)"/>
            <person name="Walter F."/>
            <person name="Albersmeier A."/>
            <person name="Kalinowski J."/>
            <person name="Ruckert C."/>
        </authorList>
    </citation>
    <scope>NUCLEOTIDE SEQUENCE</scope>
    <source>
        <strain evidence="7">JCM 19831</strain>
    </source>
</reference>
<keyword evidence="4" id="KW-0804">Transcription</keyword>
<evidence type="ECO:0000256" key="1">
    <source>
        <dbReference type="ARBA" id="ARBA00022491"/>
    </source>
</evidence>
<accession>A0A917X5D9</accession>
<dbReference type="GO" id="GO:0003700">
    <property type="term" value="F:DNA-binding transcription factor activity"/>
    <property type="evidence" value="ECO:0007669"/>
    <property type="project" value="TreeGrafter"/>
</dbReference>
<dbReference type="PANTHER" id="PTHR30055:SF234">
    <property type="entry name" value="HTH-TYPE TRANSCRIPTIONAL REGULATOR BETI"/>
    <property type="match status" value="1"/>
</dbReference>
<dbReference type="Pfam" id="PF13977">
    <property type="entry name" value="TetR_C_6"/>
    <property type="match status" value="1"/>
</dbReference>
<dbReference type="InterPro" id="IPR050109">
    <property type="entry name" value="HTH-type_TetR-like_transc_reg"/>
</dbReference>